<accession>A0AAU7B117</accession>
<evidence type="ECO:0000313" key="2">
    <source>
        <dbReference type="EMBL" id="XAY07691.1"/>
    </source>
</evidence>
<feature type="transmembrane region" description="Helical" evidence="1">
    <location>
        <begin position="127"/>
        <end position="149"/>
    </location>
</feature>
<proteinExistence type="predicted"/>
<keyword evidence="1" id="KW-1133">Transmembrane helix</keyword>
<dbReference type="AlphaFoldDB" id="A0AAU7B117"/>
<dbReference type="InterPro" id="IPR033459">
    <property type="entry name" value="AveC-like"/>
</dbReference>
<sequence length="351" mass="38389">MAVMSPRVPPTPLDPPPPVTGVGVGIVAGQVELDREARGVHGGMVGAWAVLGALLVGLTLSIWVRWVTSGTEFDPAPILGPDKVPTWNLVVLRIEEALSFLEMAALFAFAVYFPLKRFGKLGLDAKIALGCLIGSVTDGVLNMHDYLFAWNANSVNMGSWASFVPTASPDHKSRYAEALIWGIPMYTYFCIGVAIYATKWIVRWRRDRGWSNARCYGVVFAIALVFDFVVENLVIRLGHGYAFARTPSALTINAGSQFQFPVYEMVSVALLGCLFTGLRLSAIDSPDGLSYVERGFHRLRPALQAPARWLAVIGWCVTTLFVVYHLPFQFFGLTGDSVADLPSYMLPGDKP</sequence>
<feature type="transmembrane region" description="Helical" evidence="1">
    <location>
        <begin position="218"/>
        <end position="238"/>
    </location>
</feature>
<evidence type="ECO:0008006" key="3">
    <source>
        <dbReference type="Google" id="ProtNLM"/>
    </source>
</evidence>
<dbReference type="Pfam" id="PF17198">
    <property type="entry name" value="AveC_like"/>
    <property type="match status" value="1"/>
</dbReference>
<protein>
    <recommendedName>
        <fullName evidence="3">Spirocyclase, AveC family</fullName>
    </recommendedName>
</protein>
<feature type="transmembrane region" description="Helical" evidence="1">
    <location>
        <begin position="178"/>
        <end position="197"/>
    </location>
</feature>
<dbReference type="KEGG" id="parq:DSM112329_04579"/>
<feature type="transmembrane region" description="Helical" evidence="1">
    <location>
        <begin position="97"/>
        <end position="115"/>
    </location>
</feature>
<feature type="transmembrane region" description="Helical" evidence="1">
    <location>
        <begin position="258"/>
        <end position="278"/>
    </location>
</feature>
<organism evidence="2">
    <name type="scientific">Paraconexibacter sp. AEG42_29</name>
    <dbReference type="NCBI Taxonomy" id="2997339"/>
    <lineage>
        <taxon>Bacteria</taxon>
        <taxon>Bacillati</taxon>
        <taxon>Actinomycetota</taxon>
        <taxon>Thermoleophilia</taxon>
        <taxon>Solirubrobacterales</taxon>
        <taxon>Paraconexibacteraceae</taxon>
        <taxon>Paraconexibacter</taxon>
    </lineage>
</organism>
<name>A0AAU7B117_9ACTN</name>
<keyword evidence="1" id="KW-0812">Transmembrane</keyword>
<evidence type="ECO:0000256" key="1">
    <source>
        <dbReference type="SAM" id="Phobius"/>
    </source>
</evidence>
<reference evidence="2" key="1">
    <citation type="submission" date="2022-12" db="EMBL/GenBank/DDBJ databases">
        <title>Paraconexibacter alkalitolerans sp. nov. and Baekduia alba sp. nov., isolated from soil and emended description of the genera Paraconexibacter (Chun et al., 2020) and Baekduia (An et al., 2020).</title>
        <authorList>
            <person name="Vieira S."/>
            <person name="Huber K.J."/>
            <person name="Geppert A."/>
            <person name="Wolf J."/>
            <person name="Neumann-Schaal M."/>
            <person name="Muesken M."/>
            <person name="Overmann J."/>
        </authorList>
    </citation>
    <scope>NUCLEOTIDE SEQUENCE</scope>
    <source>
        <strain evidence="2">AEG42_29</strain>
    </source>
</reference>
<feature type="transmembrane region" description="Helical" evidence="1">
    <location>
        <begin position="307"/>
        <end position="326"/>
    </location>
</feature>
<gene>
    <name evidence="2" type="ORF">DSM112329_04579</name>
</gene>
<feature type="transmembrane region" description="Helical" evidence="1">
    <location>
        <begin position="45"/>
        <end position="66"/>
    </location>
</feature>
<dbReference type="EMBL" id="CP114014">
    <property type="protein sequence ID" value="XAY07691.1"/>
    <property type="molecule type" value="Genomic_DNA"/>
</dbReference>
<dbReference type="RefSeq" id="WP_354698881.1">
    <property type="nucleotide sequence ID" value="NZ_CP114014.1"/>
</dbReference>
<keyword evidence="1" id="KW-0472">Membrane</keyword>